<feature type="repeat" description="PPR" evidence="3">
    <location>
        <begin position="25"/>
        <end position="59"/>
    </location>
</feature>
<organism evidence="5 6">
    <name type="scientific">Helianthus annuus</name>
    <name type="common">Common sunflower</name>
    <dbReference type="NCBI Taxonomy" id="4232"/>
    <lineage>
        <taxon>Eukaryota</taxon>
        <taxon>Viridiplantae</taxon>
        <taxon>Streptophyta</taxon>
        <taxon>Embryophyta</taxon>
        <taxon>Tracheophyta</taxon>
        <taxon>Spermatophyta</taxon>
        <taxon>Magnoliopsida</taxon>
        <taxon>eudicotyledons</taxon>
        <taxon>Gunneridae</taxon>
        <taxon>Pentapetalae</taxon>
        <taxon>asterids</taxon>
        <taxon>campanulids</taxon>
        <taxon>Asterales</taxon>
        <taxon>Asteraceae</taxon>
        <taxon>Asteroideae</taxon>
        <taxon>Heliantheae alliance</taxon>
        <taxon>Heliantheae</taxon>
        <taxon>Helianthus</taxon>
    </lineage>
</organism>
<dbReference type="InterPro" id="IPR011990">
    <property type="entry name" value="TPR-like_helical_dom_sf"/>
</dbReference>
<reference evidence="4 6" key="1">
    <citation type="journal article" date="2017" name="Nature">
        <title>The sunflower genome provides insights into oil metabolism, flowering and Asterid evolution.</title>
        <authorList>
            <person name="Badouin H."/>
            <person name="Gouzy J."/>
            <person name="Grassa C.J."/>
            <person name="Murat F."/>
            <person name="Staton S.E."/>
            <person name="Cottret L."/>
            <person name="Lelandais-Briere C."/>
            <person name="Owens G.L."/>
            <person name="Carrere S."/>
            <person name="Mayjonade B."/>
            <person name="Legrand L."/>
            <person name="Gill N."/>
            <person name="Kane N.C."/>
            <person name="Bowers J.E."/>
            <person name="Hubner S."/>
            <person name="Bellec A."/>
            <person name="Berard A."/>
            <person name="Berges H."/>
            <person name="Blanchet N."/>
            <person name="Boniface M.C."/>
            <person name="Brunel D."/>
            <person name="Catrice O."/>
            <person name="Chaidir N."/>
            <person name="Claudel C."/>
            <person name="Donnadieu C."/>
            <person name="Faraut T."/>
            <person name="Fievet G."/>
            <person name="Helmstetter N."/>
            <person name="King M."/>
            <person name="Knapp S.J."/>
            <person name="Lai Z."/>
            <person name="Le Paslier M.C."/>
            <person name="Lippi Y."/>
            <person name="Lorenzon L."/>
            <person name="Mandel J.R."/>
            <person name="Marage G."/>
            <person name="Marchand G."/>
            <person name="Marquand E."/>
            <person name="Bret-Mestries E."/>
            <person name="Morien E."/>
            <person name="Nambeesan S."/>
            <person name="Nguyen T."/>
            <person name="Pegot-Espagnet P."/>
            <person name="Pouilly N."/>
            <person name="Raftis F."/>
            <person name="Sallet E."/>
            <person name="Schiex T."/>
            <person name="Thomas J."/>
            <person name="Vandecasteele C."/>
            <person name="Vares D."/>
            <person name="Vear F."/>
            <person name="Vautrin S."/>
            <person name="Crespi M."/>
            <person name="Mangin B."/>
            <person name="Burke J.M."/>
            <person name="Salse J."/>
            <person name="Munos S."/>
            <person name="Vincourt P."/>
            <person name="Rieseberg L.H."/>
            <person name="Langlade N.B."/>
        </authorList>
    </citation>
    <scope>NUCLEOTIDE SEQUENCE [LARGE SCALE GENOMIC DNA]</scope>
    <source>
        <strain evidence="6">cv. SF193</strain>
        <tissue evidence="4">Leaves</tissue>
    </source>
</reference>
<dbReference type="Gene3D" id="1.25.40.10">
    <property type="entry name" value="Tetratricopeptide repeat domain"/>
    <property type="match status" value="1"/>
</dbReference>
<evidence type="ECO:0000256" key="1">
    <source>
        <dbReference type="ARBA" id="ARBA00007626"/>
    </source>
</evidence>
<reference evidence="4" key="3">
    <citation type="submission" date="2020-06" db="EMBL/GenBank/DDBJ databases">
        <title>Helianthus annuus Genome sequencing and assembly Release 2.</title>
        <authorList>
            <person name="Gouzy J."/>
            <person name="Langlade N."/>
            <person name="Munos S."/>
        </authorList>
    </citation>
    <scope>NUCLEOTIDE SEQUENCE</scope>
    <source>
        <tissue evidence="4">Leaves</tissue>
    </source>
</reference>
<dbReference type="EMBL" id="CM007902">
    <property type="protein sequence ID" value="OTG03095.1"/>
    <property type="molecule type" value="Genomic_DNA"/>
</dbReference>
<evidence type="ECO:0000313" key="6">
    <source>
        <dbReference type="Proteomes" id="UP000215914"/>
    </source>
</evidence>
<accession>A0A251SW66</accession>
<dbReference type="PANTHER" id="PTHR47933:SF2">
    <property type="entry name" value="PPR CONTAINING PLANT-LIKE PROTEIN"/>
    <property type="match status" value="1"/>
</dbReference>
<keyword evidence="2" id="KW-0677">Repeat</keyword>
<dbReference type="Gramene" id="mRNA:HanXRQr2_Chr13g0610491">
    <property type="protein sequence ID" value="CDS:HanXRQr2_Chr13g0610491.1"/>
    <property type="gene ID" value="HanXRQr2_Chr13g0610491"/>
</dbReference>
<dbReference type="AlphaFoldDB" id="A0A251SW66"/>
<dbReference type="InterPro" id="IPR051240">
    <property type="entry name" value="Mito_RNA-Proc/Resp"/>
</dbReference>
<evidence type="ECO:0000256" key="2">
    <source>
        <dbReference type="ARBA" id="ARBA00022737"/>
    </source>
</evidence>
<evidence type="ECO:0000313" key="4">
    <source>
        <dbReference type="EMBL" id="KAF5775294.1"/>
    </source>
</evidence>
<reference evidence="5" key="2">
    <citation type="submission" date="2017-02" db="EMBL/GenBank/DDBJ databases">
        <title>Sunflower complete genome.</title>
        <authorList>
            <person name="Langlade N."/>
            <person name="Munos S."/>
        </authorList>
    </citation>
    <scope>NUCLEOTIDE SEQUENCE [LARGE SCALE GENOMIC DNA]</scope>
    <source>
        <tissue evidence="5">Leaves</tissue>
    </source>
</reference>
<gene>
    <name evidence="5" type="ORF">HannXRQ_Chr13g0420261</name>
    <name evidence="4" type="ORF">HanXRQr2_Chr13g0610491</name>
</gene>
<proteinExistence type="inferred from homology"/>
<evidence type="ECO:0000256" key="3">
    <source>
        <dbReference type="PROSITE-ProRule" id="PRU00708"/>
    </source>
</evidence>
<keyword evidence="6" id="KW-1185">Reference proteome</keyword>
<dbReference type="InterPro" id="IPR002885">
    <property type="entry name" value="PPR_rpt"/>
</dbReference>
<dbReference type="Proteomes" id="UP000215914">
    <property type="component" value="Chromosome 13"/>
</dbReference>
<name>A0A251SW66_HELAN</name>
<dbReference type="PROSITE" id="PS51375">
    <property type="entry name" value="PPR"/>
    <property type="match status" value="1"/>
</dbReference>
<dbReference type="Pfam" id="PF13041">
    <property type="entry name" value="PPR_2"/>
    <property type="match status" value="1"/>
</dbReference>
<dbReference type="PANTHER" id="PTHR47933">
    <property type="entry name" value="PENTATRICOPEPTIDE REPEAT-CONTAINING PROTEIN 1, MITOCHONDRIAL"/>
    <property type="match status" value="1"/>
</dbReference>
<protein>
    <submittedName>
        <fullName evidence="5">Putative pentatricopeptide repeat protein</fullName>
    </submittedName>
    <submittedName>
        <fullName evidence="4">Tetratricopeptide-like helical domain superfamily</fullName>
    </submittedName>
</protein>
<dbReference type="NCBIfam" id="TIGR00756">
    <property type="entry name" value="PPR"/>
    <property type="match status" value="1"/>
</dbReference>
<sequence>MGKCGKLDIARALFQDLTVKGLKPGVQTHNAMIRGFCREGLLREAKNLFLKMGERDCPPDNVSYCVLLHGYLKNQHSGIVEILLQQMDRSYSLDASTLLLLKDRIAAGSLDRSLLKLIGRLVPKRVDSFTGREKNLNGVCGL</sequence>
<evidence type="ECO:0000313" key="5">
    <source>
        <dbReference type="EMBL" id="OTG03095.1"/>
    </source>
</evidence>
<comment type="similarity">
    <text evidence="1">Belongs to the PPR family. P subfamily.</text>
</comment>
<dbReference type="EMBL" id="MNCJ02000328">
    <property type="protein sequence ID" value="KAF5775294.1"/>
    <property type="molecule type" value="Genomic_DNA"/>
</dbReference>
<dbReference type="InParanoid" id="A0A251SW66"/>